<dbReference type="InterPro" id="IPR000551">
    <property type="entry name" value="MerR-type_HTH_dom"/>
</dbReference>
<evidence type="ECO:0000256" key="1">
    <source>
        <dbReference type="ARBA" id="ARBA00022491"/>
    </source>
</evidence>
<evidence type="ECO:0000313" key="7">
    <source>
        <dbReference type="Proteomes" id="UP001519641"/>
    </source>
</evidence>
<dbReference type="PANTHER" id="PTHR30204">
    <property type="entry name" value="REDOX-CYCLING DRUG-SENSING TRANSCRIPTIONAL ACTIVATOR SOXR"/>
    <property type="match status" value="1"/>
</dbReference>
<evidence type="ECO:0000256" key="4">
    <source>
        <dbReference type="ARBA" id="ARBA00023163"/>
    </source>
</evidence>
<protein>
    <submittedName>
        <fullName evidence="6">MerR family transcriptional regulator</fullName>
    </submittedName>
</protein>
<dbReference type="Gene3D" id="1.10.1660.10">
    <property type="match status" value="1"/>
</dbReference>
<reference evidence="6 7" key="1">
    <citation type="submission" date="2021-05" db="EMBL/GenBank/DDBJ databases">
        <title>Whole genome sequence of Curtobacterium flaccumfaciens pv. flaccumfaciens strain CFBP 8819.</title>
        <authorList>
            <person name="Osdaghi E."/>
            <person name="Taghouti G."/>
            <person name="Portier P."/>
            <person name="Fazliarab A."/>
            <person name="Taghavi S.M."/>
            <person name="Briand M."/>
            <person name="Le-Saux M."/>
            <person name="Jacques M.-A."/>
        </authorList>
    </citation>
    <scope>NUCLEOTIDE SEQUENCE [LARGE SCALE GENOMIC DNA]</scope>
    <source>
        <strain evidence="6 7">CFBP 8819</strain>
    </source>
</reference>
<feature type="domain" description="HTH merR-type" evidence="5">
    <location>
        <begin position="18"/>
        <end position="84"/>
    </location>
</feature>
<dbReference type="PROSITE" id="PS50937">
    <property type="entry name" value="HTH_MERR_2"/>
    <property type="match status" value="1"/>
</dbReference>
<dbReference type="InterPro" id="IPR047057">
    <property type="entry name" value="MerR_fam"/>
</dbReference>
<proteinExistence type="predicted"/>
<evidence type="ECO:0000256" key="3">
    <source>
        <dbReference type="ARBA" id="ARBA00023125"/>
    </source>
</evidence>
<sequence length="150" mass="16121">MSASTGPDDAAAKAPHGITEVARSAGISSRTLRHYEAIGLLPATAVGAGGLRRYDDRALVRLQRILLLRRLGLGLPEIARRLDTEGDDLTALAAHLAWLERERDRLARQLAAVRTTVTRIEHGERLTAVDAFAGFAPTRVSAVESPVPGR</sequence>
<keyword evidence="2" id="KW-0805">Transcription regulation</keyword>
<organism evidence="6 7">
    <name type="scientific">Curtobacterium aurantiacum</name>
    <dbReference type="NCBI Taxonomy" id="3236919"/>
    <lineage>
        <taxon>Bacteria</taxon>
        <taxon>Bacillati</taxon>
        <taxon>Actinomycetota</taxon>
        <taxon>Actinomycetes</taxon>
        <taxon>Micrococcales</taxon>
        <taxon>Microbacteriaceae</taxon>
        <taxon>Curtobacterium</taxon>
    </lineage>
</organism>
<gene>
    <name evidence="6" type="ORF">KK097_04405</name>
</gene>
<accession>A0ABS5VDA0</accession>
<evidence type="ECO:0000256" key="2">
    <source>
        <dbReference type="ARBA" id="ARBA00023015"/>
    </source>
</evidence>
<dbReference type="PRINTS" id="PR00040">
    <property type="entry name" value="HTHMERR"/>
</dbReference>
<dbReference type="RefSeq" id="WP_214543833.1">
    <property type="nucleotide sequence ID" value="NZ_JAHEWS010000005.1"/>
</dbReference>
<dbReference type="Pfam" id="PF13411">
    <property type="entry name" value="MerR_1"/>
    <property type="match status" value="1"/>
</dbReference>
<keyword evidence="4" id="KW-0804">Transcription</keyword>
<name>A0ABS5VDA0_9MICO</name>
<dbReference type="EMBL" id="JAHEWS010000005">
    <property type="protein sequence ID" value="MBT1587052.1"/>
    <property type="molecule type" value="Genomic_DNA"/>
</dbReference>
<evidence type="ECO:0000313" key="6">
    <source>
        <dbReference type="EMBL" id="MBT1587052.1"/>
    </source>
</evidence>
<dbReference type="SUPFAM" id="SSF46955">
    <property type="entry name" value="Putative DNA-binding domain"/>
    <property type="match status" value="1"/>
</dbReference>
<keyword evidence="1" id="KW-0678">Repressor</keyword>
<dbReference type="SMART" id="SM00422">
    <property type="entry name" value="HTH_MERR"/>
    <property type="match status" value="1"/>
</dbReference>
<comment type="caution">
    <text evidence="6">The sequence shown here is derived from an EMBL/GenBank/DDBJ whole genome shotgun (WGS) entry which is preliminary data.</text>
</comment>
<keyword evidence="3" id="KW-0238">DNA-binding</keyword>
<dbReference type="Proteomes" id="UP001519641">
    <property type="component" value="Unassembled WGS sequence"/>
</dbReference>
<keyword evidence="7" id="KW-1185">Reference proteome</keyword>
<evidence type="ECO:0000259" key="5">
    <source>
        <dbReference type="PROSITE" id="PS50937"/>
    </source>
</evidence>
<dbReference type="PANTHER" id="PTHR30204:SF69">
    <property type="entry name" value="MERR-FAMILY TRANSCRIPTIONAL REGULATOR"/>
    <property type="match status" value="1"/>
</dbReference>
<dbReference type="InterPro" id="IPR009061">
    <property type="entry name" value="DNA-bd_dom_put_sf"/>
</dbReference>